<dbReference type="InterPro" id="IPR009671">
    <property type="entry name" value="RraB_dom"/>
</dbReference>
<reference evidence="4 5" key="1">
    <citation type="submission" date="2024-04" db="EMBL/GenBank/DDBJ databases">
        <title>whole genome sequencing of Lutimonas vermicola strain IMCC1616.</title>
        <authorList>
            <person name="Bae S.S."/>
        </authorList>
    </citation>
    <scope>NUCLEOTIDE SEQUENCE [LARGE SCALE GENOMIC DNA]</scope>
    <source>
        <strain evidence="4 5">IMCC1616</strain>
    </source>
</reference>
<dbReference type="Proteomes" id="UP001474120">
    <property type="component" value="Unassembled WGS sequence"/>
</dbReference>
<dbReference type="Pfam" id="PF05117">
    <property type="entry name" value="DUF695"/>
    <property type="match status" value="1"/>
</dbReference>
<feature type="domain" description="Regulator of ribonuclease activity B" evidence="3">
    <location>
        <begin position="170"/>
        <end position="263"/>
    </location>
</feature>
<protein>
    <submittedName>
        <fullName evidence="4">DUF695 domain-containing protein</fullName>
    </submittedName>
</protein>
<dbReference type="InterPro" id="IPR016097">
    <property type="entry name" value="DUF695"/>
</dbReference>
<evidence type="ECO:0000313" key="4">
    <source>
        <dbReference type="EMBL" id="MEL4456753.1"/>
    </source>
</evidence>
<keyword evidence="1" id="KW-0732">Signal</keyword>
<feature type="domain" description="DUF695" evidence="2">
    <location>
        <begin position="23"/>
        <end position="155"/>
    </location>
</feature>
<dbReference type="Pfam" id="PF06877">
    <property type="entry name" value="RraB"/>
    <property type="match status" value="1"/>
</dbReference>
<organism evidence="4 5">
    <name type="scientific">Lutimonas vermicola</name>
    <dbReference type="NCBI Taxonomy" id="414288"/>
    <lineage>
        <taxon>Bacteria</taxon>
        <taxon>Pseudomonadati</taxon>
        <taxon>Bacteroidota</taxon>
        <taxon>Flavobacteriia</taxon>
        <taxon>Flavobacteriales</taxon>
        <taxon>Flavobacteriaceae</taxon>
        <taxon>Lutimonas</taxon>
    </lineage>
</organism>
<proteinExistence type="predicted"/>
<gene>
    <name evidence="4" type="ORF">AABB81_12665</name>
</gene>
<dbReference type="InterPro" id="IPR036701">
    <property type="entry name" value="RraB-like_sf"/>
</dbReference>
<comment type="caution">
    <text evidence="4">The sequence shown here is derived from an EMBL/GenBank/DDBJ whole genome shotgun (WGS) entry which is preliminary data.</text>
</comment>
<dbReference type="Gene3D" id="3.30.70.970">
    <property type="entry name" value="RraB-like"/>
    <property type="match status" value="1"/>
</dbReference>
<evidence type="ECO:0000313" key="5">
    <source>
        <dbReference type="Proteomes" id="UP001474120"/>
    </source>
</evidence>
<evidence type="ECO:0000259" key="2">
    <source>
        <dbReference type="Pfam" id="PF05117"/>
    </source>
</evidence>
<feature type="signal peptide" evidence="1">
    <location>
        <begin position="1"/>
        <end position="21"/>
    </location>
</feature>
<name>A0ABU9L2U6_9FLAO</name>
<evidence type="ECO:0000256" key="1">
    <source>
        <dbReference type="SAM" id="SignalP"/>
    </source>
</evidence>
<dbReference type="RefSeq" id="WP_342160919.1">
    <property type="nucleotide sequence ID" value="NZ_JBCDNA010000003.1"/>
</dbReference>
<evidence type="ECO:0000259" key="3">
    <source>
        <dbReference type="Pfam" id="PF06877"/>
    </source>
</evidence>
<feature type="chain" id="PRO_5045531256" evidence="1">
    <location>
        <begin position="22"/>
        <end position="269"/>
    </location>
</feature>
<dbReference type="EMBL" id="JBCDNA010000003">
    <property type="protein sequence ID" value="MEL4456753.1"/>
    <property type="molecule type" value="Genomic_DNA"/>
</dbReference>
<sequence length="269" mass="31226">MSRSFFFLIVLLLTCVNVLQAQDDWVEYVSMKENGPMSVSLDLSLDLAKPNYPNLLIVGVKFKNCLNNGFPSEDSLDEIFSFSDSTLAAIDKIAKNRLAGYITYQCMAFDVFYVKDTVNLRAELNKMFDDNFSGVKTIIDIRRDKKWSYYYNFLYPRNFSSEFLIDQGYLHDLVLQGDDLQGLRKVNHWFYFKSVTKRNDMGKALKTLKFSLDSIAYQKERQFPFQLTISRQDSILPMSIYELTTMLRNLSASMNGLYDGWSTEVKPKQ</sequence>
<accession>A0ABU9L2U6</accession>
<dbReference type="SUPFAM" id="SSF89946">
    <property type="entry name" value="Hypothetical protein VC0424"/>
    <property type="match status" value="1"/>
</dbReference>
<keyword evidence="5" id="KW-1185">Reference proteome</keyword>